<dbReference type="Proteomes" id="UP001220456">
    <property type="component" value="Unassembled WGS sequence"/>
</dbReference>
<name>A0ABT6CZ73_9MICC</name>
<evidence type="ECO:0000313" key="3">
    <source>
        <dbReference type="Proteomes" id="UP001220456"/>
    </source>
</evidence>
<dbReference type="Gene3D" id="1.10.443.10">
    <property type="entry name" value="Intergrase catalytic core"/>
    <property type="match status" value="1"/>
</dbReference>
<organism evidence="2 3">
    <name type="scientific">Arthrobacter vasquezii</name>
    <dbReference type="NCBI Taxonomy" id="2977629"/>
    <lineage>
        <taxon>Bacteria</taxon>
        <taxon>Bacillati</taxon>
        <taxon>Actinomycetota</taxon>
        <taxon>Actinomycetes</taxon>
        <taxon>Micrococcales</taxon>
        <taxon>Micrococcaceae</taxon>
        <taxon>Arthrobacter</taxon>
    </lineage>
</organism>
<protein>
    <recommendedName>
        <fullName evidence="4">Tyr recombinase domain-containing protein</fullName>
    </recommendedName>
</protein>
<dbReference type="InterPro" id="IPR011010">
    <property type="entry name" value="DNA_brk_join_enz"/>
</dbReference>
<evidence type="ECO:0008006" key="4">
    <source>
        <dbReference type="Google" id="ProtNLM"/>
    </source>
</evidence>
<sequence length="187" mass="20875">FRVLKSHRLIFLNPIDPIRTGTHATRIPLPLASAPLRDAINSVDPARAALTAIVAFHGLRSGQLRTLQLTDIHDGRLHLGKRTIPLAQPVQDRLFLWLAYREQRWPSTRNPHIFISRRTALDSAPVGVQWITTSMGMTAQRAREDRILNELHASGGDLRRICDMFGLSIAGASRYSTVLPHSGLQRG</sequence>
<feature type="non-terminal residue" evidence="2">
    <location>
        <position position="1"/>
    </location>
</feature>
<reference evidence="2 3" key="1">
    <citation type="journal article" date="2023" name="Int. J. Syst. Evol. Microbiol.">
        <title>Arthrobacter vasquezii sp. nov., isolated from a soil sample from Union Glacier, Antarctica.</title>
        <authorList>
            <person name="Valenzuela-Ibaceta F."/>
            <person name="Carrasco V."/>
            <person name="Lagos-Moraga S."/>
            <person name="Dietz-Vargas C."/>
            <person name="Navarro C.A."/>
            <person name="Perez-Donoso J.M."/>
        </authorList>
    </citation>
    <scope>NUCLEOTIDE SEQUENCE [LARGE SCALE GENOMIC DNA]</scope>
    <source>
        <strain evidence="2 3">EH-1B-1</strain>
    </source>
</reference>
<accession>A0ABT6CZ73</accession>
<evidence type="ECO:0000256" key="1">
    <source>
        <dbReference type="ARBA" id="ARBA00023172"/>
    </source>
</evidence>
<dbReference type="InterPro" id="IPR013762">
    <property type="entry name" value="Integrase-like_cat_sf"/>
</dbReference>
<evidence type="ECO:0000313" key="2">
    <source>
        <dbReference type="EMBL" id="MDF9279337.1"/>
    </source>
</evidence>
<keyword evidence="1" id="KW-0233">DNA recombination</keyword>
<dbReference type="EMBL" id="JAROKN010000073">
    <property type="protein sequence ID" value="MDF9279337.1"/>
    <property type="molecule type" value="Genomic_DNA"/>
</dbReference>
<comment type="caution">
    <text evidence="2">The sequence shown here is derived from an EMBL/GenBank/DDBJ whole genome shotgun (WGS) entry which is preliminary data.</text>
</comment>
<gene>
    <name evidence="2" type="ORF">P4U43_16225</name>
</gene>
<keyword evidence="3" id="KW-1185">Reference proteome</keyword>
<dbReference type="SUPFAM" id="SSF56349">
    <property type="entry name" value="DNA breaking-rejoining enzymes"/>
    <property type="match status" value="1"/>
</dbReference>
<proteinExistence type="predicted"/>